<dbReference type="HOGENOM" id="CLU_2898955_0_0_6"/>
<proteinExistence type="predicted"/>
<dbReference type="AlphaFoldDB" id="N6W3R6"/>
<accession>N6W3R6</accession>
<dbReference type="EMBL" id="APLQ01000005">
    <property type="protein sequence ID" value="ENO17175.1"/>
    <property type="molecule type" value="Genomic_DNA"/>
</dbReference>
<organism evidence="1 2">
    <name type="scientific">Marinobacter nanhaiticus D15-8W</name>
    <dbReference type="NCBI Taxonomy" id="626887"/>
    <lineage>
        <taxon>Bacteria</taxon>
        <taxon>Pseudomonadati</taxon>
        <taxon>Pseudomonadota</taxon>
        <taxon>Gammaproteobacteria</taxon>
        <taxon>Pseudomonadales</taxon>
        <taxon>Marinobacteraceae</taxon>
        <taxon>Marinobacter</taxon>
    </lineage>
</organism>
<evidence type="ECO:0000313" key="1">
    <source>
        <dbReference type="EMBL" id="ENO17175.1"/>
    </source>
</evidence>
<gene>
    <name evidence="1" type="ORF">J057_00879</name>
</gene>
<reference evidence="1 2" key="1">
    <citation type="journal article" date="2013" name="Genome Announc.">
        <title>Genome Sequence of the Polycyclic Aromatic Hydrocarbon-Degrading Bacterium Strain Marinobacter nanhaiticus D15-8WT.</title>
        <authorList>
            <person name="Cui Z."/>
            <person name="Gao W."/>
            <person name="Li Q."/>
            <person name="Xu G."/>
            <person name="Zheng L."/>
        </authorList>
    </citation>
    <scope>NUCLEOTIDE SEQUENCE [LARGE SCALE GENOMIC DNA]</scope>
    <source>
        <strain evidence="1 2">D15-8W</strain>
    </source>
</reference>
<sequence length="62" mass="7109">MVSAKLFKSFRNIGYLVRRIIDGDDIAVDILVDRVLFFGRTGRSRRHIPNTLDGLFDTIKSL</sequence>
<keyword evidence="2" id="KW-1185">Reference proteome</keyword>
<protein>
    <submittedName>
        <fullName evidence="1">Uncharacterized protein</fullName>
    </submittedName>
</protein>
<dbReference type="Proteomes" id="UP000013165">
    <property type="component" value="Unassembled WGS sequence"/>
</dbReference>
<evidence type="ECO:0000313" key="2">
    <source>
        <dbReference type="Proteomes" id="UP000013165"/>
    </source>
</evidence>
<name>N6W3R6_9GAMM</name>
<comment type="caution">
    <text evidence="1">The sequence shown here is derived from an EMBL/GenBank/DDBJ whole genome shotgun (WGS) entry which is preliminary data.</text>
</comment>